<protein>
    <submittedName>
        <fullName evidence="1">Uncharacterized protein</fullName>
    </submittedName>
</protein>
<evidence type="ECO:0000313" key="2">
    <source>
        <dbReference type="Proteomes" id="UP000469949"/>
    </source>
</evidence>
<dbReference type="EMBL" id="WEKV01000020">
    <property type="protein sequence ID" value="KAB7782754.1"/>
    <property type="molecule type" value="Genomic_DNA"/>
</dbReference>
<comment type="caution">
    <text evidence="1">The sequence shown here is derived from an EMBL/GenBank/DDBJ whole genome shotgun (WGS) entry which is preliminary data.</text>
</comment>
<evidence type="ECO:0000313" key="1">
    <source>
        <dbReference type="EMBL" id="KAB7782754.1"/>
    </source>
</evidence>
<dbReference type="AlphaFoldDB" id="A0A833J278"/>
<reference evidence="1 2" key="1">
    <citation type="submission" date="2019-10" db="EMBL/GenBank/DDBJ databases">
        <title>Draft Genome Sequence of the Caffeine Degrading Methylotroph Methylorubrum populi PINKEL.</title>
        <authorList>
            <person name="Dawson S.C."/>
            <person name="Zhang X."/>
            <person name="Wright M.E."/>
            <person name="Sharma G."/>
            <person name="Langner J.T."/>
            <person name="Ditty J.L."/>
            <person name="Subuyuj G.A."/>
        </authorList>
    </citation>
    <scope>NUCLEOTIDE SEQUENCE [LARGE SCALE GENOMIC DNA]</scope>
    <source>
        <strain evidence="1 2">Pinkel</strain>
    </source>
</reference>
<proteinExistence type="predicted"/>
<gene>
    <name evidence="1" type="ORF">F8B43_5509</name>
</gene>
<sequence>MIWSLSRIAQLRALLDFRGLSDLMENAVVTGAKSAPLTAGTRGEPTARCA</sequence>
<name>A0A833J278_9HYPH</name>
<organism evidence="1 2">
    <name type="scientific">Methylorubrum populi</name>
    <dbReference type="NCBI Taxonomy" id="223967"/>
    <lineage>
        <taxon>Bacteria</taxon>
        <taxon>Pseudomonadati</taxon>
        <taxon>Pseudomonadota</taxon>
        <taxon>Alphaproteobacteria</taxon>
        <taxon>Hyphomicrobiales</taxon>
        <taxon>Methylobacteriaceae</taxon>
        <taxon>Methylorubrum</taxon>
    </lineage>
</organism>
<dbReference type="Proteomes" id="UP000469949">
    <property type="component" value="Unassembled WGS sequence"/>
</dbReference>
<accession>A0A833J278</accession>